<evidence type="ECO:0000256" key="3">
    <source>
        <dbReference type="ARBA" id="ARBA00022553"/>
    </source>
</evidence>
<dbReference type="AlphaFoldDB" id="A0A2P2E060"/>
<dbReference type="Pfam" id="PF00408">
    <property type="entry name" value="PGM_PMM_IV"/>
    <property type="match status" value="1"/>
</dbReference>
<evidence type="ECO:0000256" key="1">
    <source>
        <dbReference type="ARBA" id="ARBA00001946"/>
    </source>
</evidence>
<dbReference type="Proteomes" id="UP000245133">
    <property type="component" value="Unassembled WGS sequence"/>
</dbReference>
<comment type="cofactor">
    <cofactor evidence="1">
        <name>Mg(2+)</name>
        <dbReference type="ChEBI" id="CHEBI:18420"/>
    </cofactor>
</comment>
<evidence type="ECO:0000256" key="5">
    <source>
        <dbReference type="ARBA" id="ARBA00022842"/>
    </source>
</evidence>
<dbReference type="InterPro" id="IPR005843">
    <property type="entry name" value="A-D-PHexomutase_C"/>
</dbReference>
<sequence length="458" mass="50216">MQIDRKYDLSALMVSISGVRGRIREGFGLEEALLFANAFATMMEGQTVVIGRDSRPSGPYLEHLLLASLLSRGSNILQLGLVPTPTTKAVVHLAKAQGGIMISASHNPMEWNAFKFISKKGFFFSAEENQTLLKILQSNTNSPAQIHPKAYVESGEDYVDLHLQSVVQQVNQTKIKKQKFKVFLDAVGGAGSEVVPALLKKLGCQVVLHNCKPDGTFPRPPEPTPTALVSSEKAFKQSKADIGFALDPDADRLVLFTPKRGAISEEYTLPLALQNVLSYAKKGSNVVINLSTSFLNEEVANRYKASVIRSQVGEANVVKEMLASKAVFGGEGNGGVIDPKIPSFGRDTLSGIAHILNLMAESKQPIDALVSDLPEIHMQKTSFPLAKGFSLETLFQKFREGFPKAEVVTKDGLWLSEGDRWIHIRPSNTEPIFRVITEARSKIDLEQTLKRVQKCVES</sequence>
<dbReference type="InterPro" id="IPR005845">
    <property type="entry name" value="A-D-PHexomutase_a/b/a-II"/>
</dbReference>
<gene>
    <name evidence="12" type="primary">manB</name>
    <name evidence="12" type="ORF">LPTSP4_17870</name>
</gene>
<dbReference type="Pfam" id="PF02880">
    <property type="entry name" value="PGM_PMM_III"/>
    <property type="match status" value="1"/>
</dbReference>
<comment type="similarity">
    <text evidence="2 7">Belongs to the phosphohexose mutase family.</text>
</comment>
<dbReference type="PANTHER" id="PTHR42946">
    <property type="entry name" value="PHOSPHOHEXOSE MUTASE"/>
    <property type="match status" value="1"/>
</dbReference>
<evidence type="ECO:0000259" key="11">
    <source>
        <dbReference type="Pfam" id="PF02880"/>
    </source>
</evidence>
<reference evidence="12 13" key="1">
    <citation type="submission" date="2018-02" db="EMBL/GenBank/DDBJ databases">
        <title>Novel Leptospira species isolated from soil and water in Japan.</title>
        <authorList>
            <person name="Nakao R."/>
            <person name="Masuzawa T."/>
        </authorList>
    </citation>
    <scope>NUCLEOTIDE SEQUENCE [LARGE SCALE GENOMIC DNA]</scope>
    <source>
        <strain evidence="12 13">YH101</strain>
    </source>
</reference>
<evidence type="ECO:0000256" key="2">
    <source>
        <dbReference type="ARBA" id="ARBA00010231"/>
    </source>
</evidence>
<dbReference type="InterPro" id="IPR005846">
    <property type="entry name" value="A-D-PHexomutase_a/b/a-III"/>
</dbReference>
<dbReference type="GO" id="GO:0004615">
    <property type="term" value="F:phosphomannomutase activity"/>
    <property type="evidence" value="ECO:0007669"/>
    <property type="project" value="TreeGrafter"/>
</dbReference>
<dbReference type="EMBL" id="BFBB01000004">
    <property type="protein sequence ID" value="GBF50263.1"/>
    <property type="molecule type" value="Genomic_DNA"/>
</dbReference>
<dbReference type="GO" id="GO:0006048">
    <property type="term" value="P:UDP-N-acetylglucosamine biosynthetic process"/>
    <property type="evidence" value="ECO:0007669"/>
    <property type="project" value="TreeGrafter"/>
</dbReference>
<dbReference type="RefSeq" id="WP_108976029.1">
    <property type="nucleotide sequence ID" value="NZ_BFBB01000004.1"/>
</dbReference>
<evidence type="ECO:0000313" key="13">
    <source>
        <dbReference type="Proteomes" id="UP000245133"/>
    </source>
</evidence>
<organism evidence="12 13">
    <name type="scientific">Leptospira ryugenii</name>
    <dbReference type="NCBI Taxonomy" id="1917863"/>
    <lineage>
        <taxon>Bacteria</taxon>
        <taxon>Pseudomonadati</taxon>
        <taxon>Spirochaetota</taxon>
        <taxon>Spirochaetia</taxon>
        <taxon>Leptospirales</taxon>
        <taxon>Leptospiraceae</taxon>
        <taxon>Leptospira</taxon>
    </lineage>
</organism>
<name>A0A2P2E060_9LEPT</name>
<keyword evidence="5 7" id="KW-0460">Magnesium</keyword>
<dbReference type="PANTHER" id="PTHR42946:SF1">
    <property type="entry name" value="PHOSPHOGLUCOMUTASE (ALPHA-D-GLUCOSE-1,6-BISPHOSPHATE-DEPENDENT)"/>
    <property type="match status" value="1"/>
</dbReference>
<dbReference type="OrthoDB" id="9806956at2"/>
<feature type="domain" description="Alpha-D-phosphohexomutase alpha/beta/alpha" evidence="11">
    <location>
        <begin position="268"/>
        <end position="374"/>
    </location>
</feature>
<proteinExistence type="inferred from homology"/>
<dbReference type="InterPro" id="IPR016066">
    <property type="entry name" value="A-D-PHexomutase_CS"/>
</dbReference>
<dbReference type="GO" id="GO:0008966">
    <property type="term" value="F:phosphoglucosamine mutase activity"/>
    <property type="evidence" value="ECO:0007669"/>
    <property type="project" value="InterPro"/>
</dbReference>
<dbReference type="Pfam" id="PF02879">
    <property type="entry name" value="PGM_PMM_II"/>
    <property type="match status" value="1"/>
</dbReference>
<evidence type="ECO:0000259" key="9">
    <source>
        <dbReference type="Pfam" id="PF02878"/>
    </source>
</evidence>
<dbReference type="PROSITE" id="PS00710">
    <property type="entry name" value="PGM_PMM"/>
    <property type="match status" value="1"/>
</dbReference>
<protein>
    <submittedName>
        <fullName evidence="12">Phosphomannomutase</fullName>
    </submittedName>
</protein>
<feature type="domain" description="Alpha-D-phosphohexomutase alpha/beta/alpha" evidence="10">
    <location>
        <begin position="162"/>
        <end position="258"/>
    </location>
</feature>
<dbReference type="SUPFAM" id="SSF53738">
    <property type="entry name" value="Phosphoglucomutase, first 3 domains"/>
    <property type="match status" value="3"/>
</dbReference>
<dbReference type="GO" id="GO:0000287">
    <property type="term" value="F:magnesium ion binding"/>
    <property type="evidence" value="ECO:0007669"/>
    <property type="project" value="InterPro"/>
</dbReference>
<keyword evidence="3" id="KW-0597">Phosphoprotein</keyword>
<dbReference type="PRINTS" id="PR00509">
    <property type="entry name" value="PGMPMM"/>
</dbReference>
<dbReference type="InterPro" id="IPR005841">
    <property type="entry name" value="Alpha-D-phosphohexomutase_SF"/>
</dbReference>
<evidence type="ECO:0000313" key="12">
    <source>
        <dbReference type="EMBL" id="GBF50263.1"/>
    </source>
</evidence>
<dbReference type="SUPFAM" id="SSF55957">
    <property type="entry name" value="Phosphoglucomutase, C-terminal domain"/>
    <property type="match status" value="1"/>
</dbReference>
<dbReference type="Gene3D" id="3.40.120.10">
    <property type="entry name" value="Alpha-D-Glucose-1,6-Bisphosphate, subunit A, domain 3"/>
    <property type="match status" value="3"/>
</dbReference>
<feature type="domain" description="Alpha-D-phosphohexomutase C-terminal" evidence="8">
    <location>
        <begin position="406"/>
        <end position="451"/>
    </location>
</feature>
<dbReference type="Gene3D" id="3.30.310.50">
    <property type="entry name" value="Alpha-D-phosphohexomutase, C-terminal domain"/>
    <property type="match status" value="1"/>
</dbReference>
<dbReference type="InterPro" id="IPR016055">
    <property type="entry name" value="A-D-PHexomutase_a/b/a-I/II/III"/>
</dbReference>
<evidence type="ECO:0000256" key="7">
    <source>
        <dbReference type="RuleBase" id="RU004326"/>
    </source>
</evidence>
<dbReference type="NCBIfam" id="TIGR03990">
    <property type="entry name" value="Arch_GlmM"/>
    <property type="match status" value="1"/>
</dbReference>
<dbReference type="Pfam" id="PF02878">
    <property type="entry name" value="PGM_PMM_I"/>
    <property type="match status" value="1"/>
</dbReference>
<dbReference type="InterPro" id="IPR036900">
    <property type="entry name" value="A-D-PHexomutase_C_sf"/>
</dbReference>
<evidence type="ECO:0000259" key="10">
    <source>
        <dbReference type="Pfam" id="PF02879"/>
    </source>
</evidence>
<comment type="caution">
    <text evidence="12">The sequence shown here is derived from an EMBL/GenBank/DDBJ whole genome shotgun (WGS) entry which is preliminary data.</text>
</comment>
<accession>A0A2P2E060</accession>
<dbReference type="InterPro" id="IPR024086">
    <property type="entry name" value="GlmM_arc-type"/>
</dbReference>
<dbReference type="GO" id="GO:0005829">
    <property type="term" value="C:cytosol"/>
    <property type="evidence" value="ECO:0007669"/>
    <property type="project" value="TreeGrafter"/>
</dbReference>
<dbReference type="InterPro" id="IPR050060">
    <property type="entry name" value="Phosphoglucosamine_mutase"/>
</dbReference>
<evidence type="ECO:0000256" key="4">
    <source>
        <dbReference type="ARBA" id="ARBA00022723"/>
    </source>
</evidence>
<dbReference type="GO" id="GO:0009252">
    <property type="term" value="P:peptidoglycan biosynthetic process"/>
    <property type="evidence" value="ECO:0007669"/>
    <property type="project" value="TreeGrafter"/>
</dbReference>
<dbReference type="InterPro" id="IPR005844">
    <property type="entry name" value="A-D-PHexomutase_a/b/a-I"/>
</dbReference>
<dbReference type="GO" id="GO:0005975">
    <property type="term" value="P:carbohydrate metabolic process"/>
    <property type="evidence" value="ECO:0007669"/>
    <property type="project" value="InterPro"/>
</dbReference>
<evidence type="ECO:0000259" key="8">
    <source>
        <dbReference type="Pfam" id="PF00408"/>
    </source>
</evidence>
<feature type="domain" description="Alpha-D-phosphohexomutase alpha/beta/alpha" evidence="9">
    <location>
        <begin position="17"/>
        <end position="141"/>
    </location>
</feature>
<keyword evidence="4 7" id="KW-0479">Metal-binding</keyword>
<keyword evidence="13" id="KW-1185">Reference proteome</keyword>
<keyword evidence="6" id="KW-0413">Isomerase</keyword>
<evidence type="ECO:0000256" key="6">
    <source>
        <dbReference type="ARBA" id="ARBA00023235"/>
    </source>
</evidence>